<dbReference type="GO" id="GO:0005829">
    <property type="term" value="C:cytosol"/>
    <property type="evidence" value="ECO:0007669"/>
    <property type="project" value="TreeGrafter"/>
</dbReference>
<dbReference type="GO" id="GO:0000725">
    <property type="term" value="P:recombinational repair"/>
    <property type="evidence" value="ECO:0007669"/>
    <property type="project" value="TreeGrafter"/>
</dbReference>
<dbReference type="Pfam" id="PF13245">
    <property type="entry name" value="AAA_19"/>
    <property type="match status" value="1"/>
</dbReference>
<comment type="caution">
    <text evidence="2">The sequence shown here is derived from an EMBL/GenBank/DDBJ whole genome shotgun (WGS) entry which is preliminary data.</text>
</comment>
<dbReference type="FunFam" id="3.40.50.300:FF:001983">
    <property type="entry name" value="DNA helicase"/>
    <property type="match status" value="1"/>
</dbReference>
<dbReference type="InterPro" id="IPR000212">
    <property type="entry name" value="DNA_helicase_UvrD/REP"/>
</dbReference>
<dbReference type="Pfam" id="PF13538">
    <property type="entry name" value="UvrD_C_2"/>
    <property type="match status" value="1"/>
</dbReference>
<feature type="domain" description="UvrD-like helicase C-terminal" evidence="1">
    <location>
        <begin position="507"/>
        <end position="553"/>
    </location>
</feature>
<dbReference type="PANTHER" id="PTHR11070:SF50">
    <property type="entry name" value="SUPERFAMILY I DNA AND RNA HELICASE"/>
    <property type="match status" value="1"/>
</dbReference>
<dbReference type="EMBL" id="DAARBX010000002">
    <property type="protein sequence ID" value="HAE1791902.1"/>
    <property type="molecule type" value="Genomic_DNA"/>
</dbReference>
<dbReference type="Gene3D" id="3.40.50.300">
    <property type="entry name" value="P-loop containing nucleotide triphosphate hydrolases"/>
    <property type="match status" value="1"/>
</dbReference>
<dbReference type="GO" id="GO:0043138">
    <property type="term" value="F:3'-5' DNA helicase activity"/>
    <property type="evidence" value="ECO:0007669"/>
    <property type="project" value="TreeGrafter"/>
</dbReference>
<dbReference type="GO" id="GO:0033202">
    <property type="term" value="C:DNA helicase complex"/>
    <property type="evidence" value="ECO:0007669"/>
    <property type="project" value="TreeGrafter"/>
</dbReference>
<gene>
    <name evidence="2" type="ORF">G3V02_000555</name>
</gene>
<name>A0A5I2X548_SALET</name>
<dbReference type="GO" id="GO:0003677">
    <property type="term" value="F:DNA binding"/>
    <property type="evidence" value="ECO:0007669"/>
    <property type="project" value="InterPro"/>
</dbReference>
<protein>
    <submittedName>
        <fullName evidence="2">AAA family ATPase</fullName>
    </submittedName>
</protein>
<accession>A0A5I2X548</accession>
<dbReference type="AlphaFoldDB" id="A0A5I2X548"/>
<reference evidence="2" key="1">
    <citation type="journal article" date="2018" name="Genome Biol.">
        <title>SKESA: strategic k-mer extension for scrupulous assemblies.</title>
        <authorList>
            <person name="Souvorov A."/>
            <person name="Agarwala R."/>
            <person name="Lipman D.J."/>
        </authorList>
    </citation>
    <scope>NUCLEOTIDE SEQUENCE</scope>
    <source>
        <strain evidence="2">BCW_2640</strain>
    </source>
</reference>
<organism evidence="2">
    <name type="scientific">Salmonella enterica subsp. enterica serovar Ank</name>
    <dbReference type="NCBI Taxonomy" id="1173578"/>
    <lineage>
        <taxon>Bacteria</taxon>
        <taxon>Pseudomonadati</taxon>
        <taxon>Pseudomonadota</taxon>
        <taxon>Gammaproteobacteria</taxon>
        <taxon>Enterobacterales</taxon>
        <taxon>Enterobacteriaceae</taxon>
        <taxon>Salmonella</taxon>
    </lineage>
</organism>
<dbReference type="InterPro" id="IPR027785">
    <property type="entry name" value="UvrD-like_helicase_C"/>
</dbReference>
<dbReference type="SUPFAM" id="SSF52540">
    <property type="entry name" value="P-loop containing nucleoside triphosphate hydrolases"/>
    <property type="match status" value="1"/>
</dbReference>
<evidence type="ECO:0000259" key="1">
    <source>
        <dbReference type="Pfam" id="PF13538"/>
    </source>
</evidence>
<evidence type="ECO:0000313" key="2">
    <source>
        <dbReference type="EMBL" id="HAE1791902.1"/>
    </source>
</evidence>
<sequence>MSDYCFYAHDALALAERVNIKELIDDFAERYKKQTYVLCKPLSKEDASYEYNDALAIFSSGMKPCLINAGNDEDKFNYYLDDFLEDVSFLAEKFKYREKIGRKRDWEKYFQIVEPENLDLSSYLVDKVLARRVDLITSLIVGSINDVSKIKLETDNLLDSVKSKIILFDTDQTSFVFKTGAEKKYVIQGLAGSGKTELLLHKVKEIFANDSESRIAFTCFNKILASTMKSRIPEFFDFMRVERQIEWNTKLFCFQSWGSGKDPYSGMYRYICHFYNIPFGTYGSGSLDYHSQKAVDFLSKQDVIDKAFDYVFIDESQDFPASFLQLCELVTAKKVFIAGDVFQNIFRPIDDGVSTANMVLKKCYRTDPKNLMFSHALGMGLFEKPVLRWLKPEEWDACGYNYNDNDGRAHLTRDPLRRFEDIPNNYPSTSMHLLKGDTDISDEIISMIQSIRDRYPTTEQGDIAVIFIDKANYIYDEISTLRFKIKKQYGWDSNVSFETKNRLTDKLFISNINNAKGLEFPFVICFAKQLQCYPGFRNALYTMMARSFLESHLLLSNDTDSNVFNAVSTGLEKLISDNELNVRIPTAEEIEKQKDLFILAEGISIEKSVKRYCESRKATPRLVAKIISTVSSMLEGIDDYSEEYLLSIIEAEYIRNKKL</sequence>
<dbReference type="InterPro" id="IPR027417">
    <property type="entry name" value="P-loop_NTPase"/>
</dbReference>
<proteinExistence type="predicted"/>
<reference evidence="2" key="2">
    <citation type="submission" date="2018-07" db="EMBL/GenBank/DDBJ databases">
        <authorList>
            <consortium name="NCBI Pathogen Detection Project"/>
        </authorList>
    </citation>
    <scope>NUCLEOTIDE SEQUENCE</scope>
    <source>
        <strain evidence="2">BCW_2640</strain>
    </source>
</reference>
<dbReference type="GO" id="GO:0005524">
    <property type="term" value="F:ATP binding"/>
    <property type="evidence" value="ECO:0007669"/>
    <property type="project" value="InterPro"/>
</dbReference>
<dbReference type="PANTHER" id="PTHR11070">
    <property type="entry name" value="UVRD / RECB / PCRA DNA HELICASE FAMILY MEMBER"/>
    <property type="match status" value="1"/>
</dbReference>